<keyword evidence="8" id="KW-1208">Phospholipid metabolism</keyword>
<evidence type="ECO:0000313" key="10">
    <source>
        <dbReference type="EMBL" id="KRM28459.1"/>
    </source>
</evidence>
<evidence type="ECO:0000256" key="4">
    <source>
        <dbReference type="ARBA" id="ARBA00022741"/>
    </source>
</evidence>
<dbReference type="InterPro" id="IPR001206">
    <property type="entry name" value="Diacylglycerol_kinase_cat_dom"/>
</dbReference>
<keyword evidence="3" id="KW-0808">Transferase</keyword>
<evidence type="ECO:0000256" key="6">
    <source>
        <dbReference type="ARBA" id="ARBA00022840"/>
    </source>
</evidence>
<keyword evidence="6" id="KW-0067">ATP-binding</keyword>
<dbReference type="NCBIfam" id="TIGR00147">
    <property type="entry name" value="YegS/Rv2252/BmrU family lipid kinase"/>
    <property type="match status" value="1"/>
</dbReference>
<keyword evidence="7" id="KW-0444">Lipid biosynthesis</keyword>
<keyword evidence="4" id="KW-0547">Nucleotide-binding</keyword>
<dbReference type="SMART" id="SM00046">
    <property type="entry name" value="DAGKc"/>
    <property type="match status" value="1"/>
</dbReference>
<dbReference type="PATRIC" id="fig|1122147.4.peg.1992"/>
<keyword evidence="5" id="KW-0418">Kinase</keyword>
<dbReference type="InterPro" id="IPR045540">
    <property type="entry name" value="YegS/DAGK_C"/>
</dbReference>
<dbReference type="PANTHER" id="PTHR12358">
    <property type="entry name" value="SPHINGOSINE KINASE"/>
    <property type="match status" value="1"/>
</dbReference>
<protein>
    <recommendedName>
        <fullName evidence="9">DAGKc domain-containing protein</fullName>
    </recommendedName>
</protein>
<keyword evidence="7" id="KW-0443">Lipid metabolism</keyword>
<organism evidence="10 11">
    <name type="scientific">Schleiferilactobacillus harbinensis DSM 16991</name>
    <dbReference type="NCBI Taxonomy" id="1122147"/>
    <lineage>
        <taxon>Bacteria</taxon>
        <taxon>Bacillati</taxon>
        <taxon>Bacillota</taxon>
        <taxon>Bacilli</taxon>
        <taxon>Lactobacillales</taxon>
        <taxon>Lactobacillaceae</taxon>
        <taxon>Schleiferilactobacillus</taxon>
    </lineage>
</organism>
<feature type="domain" description="DAGKc" evidence="9">
    <location>
        <begin position="8"/>
        <end position="153"/>
    </location>
</feature>
<proteinExistence type="inferred from homology"/>
<reference evidence="10 11" key="1">
    <citation type="journal article" date="2015" name="Genome Announc.">
        <title>Expanding the biotechnology potential of lactobacilli through comparative genomics of 213 strains and associated genera.</title>
        <authorList>
            <person name="Sun Z."/>
            <person name="Harris H.M."/>
            <person name="McCann A."/>
            <person name="Guo C."/>
            <person name="Argimon S."/>
            <person name="Zhang W."/>
            <person name="Yang X."/>
            <person name="Jeffery I.B."/>
            <person name="Cooney J.C."/>
            <person name="Kagawa T.F."/>
            <person name="Liu W."/>
            <person name="Song Y."/>
            <person name="Salvetti E."/>
            <person name="Wrobel A."/>
            <person name="Rasinkangas P."/>
            <person name="Parkhill J."/>
            <person name="Rea M.C."/>
            <person name="O'Sullivan O."/>
            <person name="Ritari J."/>
            <person name="Douillard F.P."/>
            <person name="Paul Ross R."/>
            <person name="Yang R."/>
            <person name="Briner A.E."/>
            <person name="Felis G.E."/>
            <person name="de Vos W.M."/>
            <person name="Barrangou R."/>
            <person name="Klaenhammer T.R."/>
            <person name="Caufield P.W."/>
            <person name="Cui Y."/>
            <person name="Zhang H."/>
            <person name="O'Toole P.W."/>
        </authorList>
    </citation>
    <scope>NUCLEOTIDE SEQUENCE [LARGE SCALE GENOMIC DNA]</scope>
    <source>
        <strain evidence="10 11">DSM 16991</strain>
    </source>
</reference>
<dbReference type="Gene3D" id="3.40.50.10330">
    <property type="entry name" value="Probable inorganic polyphosphate/atp-NAD kinase, domain 1"/>
    <property type="match status" value="1"/>
</dbReference>
<dbReference type="SUPFAM" id="SSF111331">
    <property type="entry name" value="NAD kinase/diacylglycerol kinase-like"/>
    <property type="match status" value="1"/>
</dbReference>
<dbReference type="Gene3D" id="2.60.200.40">
    <property type="match status" value="1"/>
</dbReference>
<comment type="similarity">
    <text evidence="2">Belongs to the diacylglycerol/lipid kinase family.</text>
</comment>
<dbReference type="Proteomes" id="UP000050949">
    <property type="component" value="Unassembled WGS sequence"/>
</dbReference>
<dbReference type="PROSITE" id="PS50146">
    <property type="entry name" value="DAGK"/>
    <property type="match status" value="1"/>
</dbReference>
<sequence length="336" mass="37299">MADAQQPTAPVHYAVLVNTHAGNGNAGKVWPTILKMLEAAGVSFHVYESQYPGHTTIWARSLTRTEQPTADRQMVLLVLGGDGTLHQTVNGVQSAVRDNPHLTPLPIAYVPSGSGNDFARAVGLPQDPEKALREVLAVTRARPLDIGHYVDHRQQRQEYFTNNVGIGFDGRVVSTTNDSRVKRALNLIHLGGLAYPVHFFGALFKQRPFAVRITTDTGTQRFTKACLVTTTNHPFFGGGVPVAPTASMRDGKLDLVVLERTSALQFLGLFALMVLFHNHLNRKRAHHFVTKRLDLTFGEPEYGQEDGEIMGQQIYDFSFDVCQQPFWLPLDNYDQL</sequence>
<evidence type="ECO:0000256" key="7">
    <source>
        <dbReference type="ARBA" id="ARBA00023209"/>
    </source>
</evidence>
<dbReference type="EMBL" id="AZFW01000032">
    <property type="protein sequence ID" value="KRM28459.1"/>
    <property type="molecule type" value="Genomic_DNA"/>
</dbReference>
<dbReference type="Pfam" id="PF19279">
    <property type="entry name" value="YegS_C"/>
    <property type="match status" value="1"/>
</dbReference>
<evidence type="ECO:0000313" key="11">
    <source>
        <dbReference type="Proteomes" id="UP000050949"/>
    </source>
</evidence>
<name>A0A0R1XKI2_9LACO</name>
<dbReference type="GO" id="GO:0016301">
    <property type="term" value="F:kinase activity"/>
    <property type="evidence" value="ECO:0007669"/>
    <property type="project" value="UniProtKB-KW"/>
</dbReference>
<evidence type="ECO:0000256" key="3">
    <source>
        <dbReference type="ARBA" id="ARBA00022679"/>
    </source>
</evidence>
<evidence type="ECO:0000259" key="9">
    <source>
        <dbReference type="PROSITE" id="PS50146"/>
    </source>
</evidence>
<evidence type="ECO:0000256" key="5">
    <source>
        <dbReference type="ARBA" id="ARBA00022777"/>
    </source>
</evidence>
<evidence type="ECO:0000256" key="8">
    <source>
        <dbReference type="ARBA" id="ARBA00023264"/>
    </source>
</evidence>
<dbReference type="InterPro" id="IPR017438">
    <property type="entry name" value="ATP-NAD_kinase_N"/>
</dbReference>
<accession>A0A0R1XKI2</accession>
<comment type="cofactor">
    <cofactor evidence="1">
        <name>Mg(2+)</name>
        <dbReference type="ChEBI" id="CHEBI:18420"/>
    </cofactor>
</comment>
<evidence type="ECO:0000256" key="2">
    <source>
        <dbReference type="ARBA" id="ARBA00005983"/>
    </source>
</evidence>
<dbReference type="InterPro" id="IPR016064">
    <property type="entry name" value="NAD/diacylglycerol_kinase_sf"/>
</dbReference>
<dbReference type="PANTHER" id="PTHR12358:SF54">
    <property type="entry name" value="SPHINGOSINE KINASE RELATED PROTEIN"/>
    <property type="match status" value="1"/>
</dbReference>
<dbReference type="Pfam" id="PF00781">
    <property type="entry name" value="DAGK_cat"/>
    <property type="match status" value="1"/>
</dbReference>
<gene>
    <name evidence="10" type="ORF">FC91_GL001923</name>
</gene>
<dbReference type="InterPro" id="IPR005218">
    <property type="entry name" value="Diacylglycerol/lipid_kinase"/>
</dbReference>
<dbReference type="InterPro" id="IPR050187">
    <property type="entry name" value="Lipid_Phosphate_FormReg"/>
</dbReference>
<evidence type="ECO:0000256" key="1">
    <source>
        <dbReference type="ARBA" id="ARBA00001946"/>
    </source>
</evidence>
<dbReference type="GO" id="GO:0005524">
    <property type="term" value="F:ATP binding"/>
    <property type="evidence" value="ECO:0007669"/>
    <property type="project" value="UniProtKB-KW"/>
</dbReference>
<dbReference type="OrthoDB" id="9786026at2"/>
<dbReference type="eggNOG" id="COG1597">
    <property type="taxonomic scope" value="Bacteria"/>
</dbReference>
<dbReference type="RefSeq" id="WP_051225045.1">
    <property type="nucleotide sequence ID" value="NZ_AUEH01000001.1"/>
</dbReference>
<comment type="caution">
    <text evidence="10">The sequence shown here is derived from an EMBL/GenBank/DDBJ whole genome shotgun (WGS) entry which is preliminary data.</text>
</comment>
<dbReference type="AlphaFoldDB" id="A0A0R1XKI2"/>
<keyword evidence="7" id="KW-0594">Phospholipid biosynthesis</keyword>
<dbReference type="GO" id="GO:0008654">
    <property type="term" value="P:phospholipid biosynthetic process"/>
    <property type="evidence" value="ECO:0007669"/>
    <property type="project" value="UniProtKB-KW"/>
</dbReference>